<feature type="domain" description="Phosphoribosyltransferase" evidence="2">
    <location>
        <begin position="158"/>
        <end position="203"/>
    </location>
</feature>
<dbReference type="PANTHER" id="PTHR47505">
    <property type="entry name" value="DNA UTILIZATION PROTEIN YHGH"/>
    <property type="match status" value="1"/>
</dbReference>
<evidence type="ECO:0000256" key="1">
    <source>
        <dbReference type="ARBA" id="ARBA00008007"/>
    </source>
</evidence>
<protein>
    <submittedName>
        <fullName evidence="3">ComF family protein</fullName>
    </submittedName>
</protein>
<comment type="similarity">
    <text evidence="1">Belongs to the ComF/GntX family.</text>
</comment>
<dbReference type="PANTHER" id="PTHR47505:SF1">
    <property type="entry name" value="DNA UTILIZATION PROTEIN YHGH"/>
    <property type="match status" value="1"/>
</dbReference>
<dbReference type="Gene3D" id="3.40.50.2020">
    <property type="match status" value="1"/>
</dbReference>
<dbReference type="SUPFAM" id="SSF53271">
    <property type="entry name" value="PRTase-like"/>
    <property type="match status" value="1"/>
</dbReference>
<reference evidence="3" key="1">
    <citation type="journal article" date="2020" name="mSystems">
        <title>Genome- and Community-Level Interaction Insights into Carbon Utilization and Element Cycling Functions of Hydrothermarchaeota in Hydrothermal Sediment.</title>
        <authorList>
            <person name="Zhou Z."/>
            <person name="Liu Y."/>
            <person name="Xu W."/>
            <person name="Pan J."/>
            <person name="Luo Z.H."/>
            <person name="Li M."/>
        </authorList>
    </citation>
    <scope>NUCLEOTIDE SEQUENCE [LARGE SCALE GENOMIC DNA]</scope>
    <source>
        <strain evidence="3">SpSt-697</strain>
    </source>
</reference>
<accession>A0A7V4E338</accession>
<dbReference type="Pfam" id="PF00156">
    <property type="entry name" value="Pribosyltran"/>
    <property type="match status" value="1"/>
</dbReference>
<dbReference type="InterPro" id="IPR029057">
    <property type="entry name" value="PRTase-like"/>
</dbReference>
<organism evidence="3">
    <name type="scientific">candidate division WOR-3 bacterium</name>
    <dbReference type="NCBI Taxonomy" id="2052148"/>
    <lineage>
        <taxon>Bacteria</taxon>
        <taxon>Bacteria division WOR-3</taxon>
    </lineage>
</organism>
<proteinExistence type="inferred from homology"/>
<dbReference type="InterPro" id="IPR051910">
    <property type="entry name" value="ComF/GntX_DNA_util-trans"/>
</dbReference>
<dbReference type="EMBL" id="DTDR01000095">
    <property type="protein sequence ID" value="HGK63674.1"/>
    <property type="molecule type" value="Genomic_DNA"/>
</dbReference>
<comment type="caution">
    <text evidence="3">The sequence shown here is derived from an EMBL/GenBank/DDBJ whole genome shotgun (WGS) entry which is preliminary data.</text>
</comment>
<dbReference type="AlphaFoldDB" id="A0A7V4E338"/>
<gene>
    <name evidence="3" type="ORF">ENU74_03680</name>
</gene>
<evidence type="ECO:0000313" key="3">
    <source>
        <dbReference type="EMBL" id="HGK63674.1"/>
    </source>
</evidence>
<sequence length="211" mass="24516">MIKDFLKSLYDFFFPPLCFGCLKKTDGERICFSCYQKIFSQPIIFKKNIRIYALGPYTIPFVNLINEFKYQNRIFIAQTLALALSKIIINDYYLKDCDFLVPVPLHPARLRERGYNQSEILALEISQITNIPVLKCLKRIKYTKSQTVLDDKKRRINVKNVFAFDKNYSLENKKIILIDDVVTTGSTLNNCAEVLYKNKAKEVFGLVVVKS</sequence>
<evidence type="ECO:0000259" key="2">
    <source>
        <dbReference type="Pfam" id="PF00156"/>
    </source>
</evidence>
<dbReference type="CDD" id="cd06223">
    <property type="entry name" value="PRTases_typeI"/>
    <property type="match status" value="1"/>
</dbReference>
<dbReference type="InterPro" id="IPR000836">
    <property type="entry name" value="PRTase_dom"/>
</dbReference>
<name>A0A7V4E338_UNCW3</name>